<dbReference type="PANTHER" id="PTHR10009">
    <property type="entry name" value="PROTEIN YELLOW-RELATED"/>
    <property type="match status" value="1"/>
</dbReference>
<dbReference type="PANTHER" id="PTHR10009:SF18">
    <property type="entry name" value="PROTEIN YELLOW-LIKE PROTEIN"/>
    <property type="match status" value="1"/>
</dbReference>
<dbReference type="InterPro" id="IPR017996">
    <property type="entry name" value="MRJP/yellow-related"/>
</dbReference>
<protein>
    <recommendedName>
        <fullName evidence="8">Protein yellow</fullName>
    </recommendedName>
</protein>
<accession>A0ABP1S805</accession>
<dbReference type="SUPFAM" id="SSF101898">
    <property type="entry name" value="NHL repeat"/>
    <property type="match status" value="1"/>
</dbReference>
<evidence type="ECO:0000313" key="7">
    <source>
        <dbReference type="Proteomes" id="UP001642540"/>
    </source>
</evidence>
<comment type="similarity">
    <text evidence="2">Belongs to the major royal jelly protein family.</text>
</comment>
<dbReference type="InterPro" id="IPR011042">
    <property type="entry name" value="6-blade_b-propeller_TolB-like"/>
</dbReference>
<evidence type="ECO:0000256" key="2">
    <source>
        <dbReference type="ARBA" id="ARBA00009127"/>
    </source>
</evidence>
<evidence type="ECO:0008006" key="8">
    <source>
        <dbReference type="Google" id="ProtNLM"/>
    </source>
</evidence>
<comment type="caution">
    <text evidence="6">The sequence shown here is derived from an EMBL/GenBank/DDBJ whole genome shotgun (WGS) entry which is preliminary data.</text>
</comment>
<evidence type="ECO:0000256" key="3">
    <source>
        <dbReference type="ARBA" id="ARBA00022525"/>
    </source>
</evidence>
<proteinExistence type="inferred from homology"/>
<comment type="subcellular location">
    <subcellularLocation>
        <location evidence="1">Secreted</location>
    </subcellularLocation>
</comment>
<feature type="compositionally biased region" description="Basic and acidic residues" evidence="4">
    <location>
        <begin position="482"/>
        <end position="493"/>
    </location>
</feature>
<feature type="chain" id="PRO_5047362047" description="Protein yellow" evidence="5">
    <location>
        <begin position="23"/>
        <end position="519"/>
    </location>
</feature>
<evidence type="ECO:0000256" key="1">
    <source>
        <dbReference type="ARBA" id="ARBA00004613"/>
    </source>
</evidence>
<keyword evidence="5" id="KW-0732">Signal</keyword>
<feature type="region of interest" description="Disordered" evidence="4">
    <location>
        <begin position="455"/>
        <end position="500"/>
    </location>
</feature>
<dbReference type="Gene3D" id="2.120.10.30">
    <property type="entry name" value="TolB, C-terminal domain"/>
    <property type="match status" value="1"/>
</dbReference>
<organism evidence="6 7">
    <name type="scientific">Orchesella dallaii</name>
    <dbReference type="NCBI Taxonomy" id="48710"/>
    <lineage>
        <taxon>Eukaryota</taxon>
        <taxon>Metazoa</taxon>
        <taxon>Ecdysozoa</taxon>
        <taxon>Arthropoda</taxon>
        <taxon>Hexapoda</taxon>
        <taxon>Collembola</taxon>
        <taxon>Entomobryomorpha</taxon>
        <taxon>Entomobryoidea</taxon>
        <taxon>Orchesellidae</taxon>
        <taxon>Orchesellinae</taxon>
        <taxon>Orchesella</taxon>
    </lineage>
</organism>
<reference evidence="6 7" key="1">
    <citation type="submission" date="2024-08" db="EMBL/GenBank/DDBJ databases">
        <authorList>
            <person name="Cucini C."/>
            <person name="Frati F."/>
        </authorList>
    </citation>
    <scope>NUCLEOTIDE SEQUENCE [LARGE SCALE GENOMIC DNA]</scope>
</reference>
<evidence type="ECO:0000256" key="5">
    <source>
        <dbReference type="SAM" id="SignalP"/>
    </source>
</evidence>
<dbReference type="Pfam" id="PF03022">
    <property type="entry name" value="MRJP"/>
    <property type="match status" value="1"/>
</dbReference>
<gene>
    <name evidence="6" type="ORF">ODALV1_LOCUS30612</name>
</gene>
<dbReference type="EMBL" id="CAXLJM020000164">
    <property type="protein sequence ID" value="CAL8145823.1"/>
    <property type="molecule type" value="Genomic_DNA"/>
</dbReference>
<keyword evidence="3" id="KW-0964">Secreted</keyword>
<dbReference type="PRINTS" id="PR01366">
    <property type="entry name" value="ROYALJELLY"/>
</dbReference>
<feature type="signal peptide" evidence="5">
    <location>
        <begin position="1"/>
        <end position="22"/>
    </location>
</feature>
<evidence type="ECO:0000256" key="4">
    <source>
        <dbReference type="SAM" id="MobiDB-lite"/>
    </source>
</evidence>
<name>A0ABP1S805_9HEXA</name>
<keyword evidence="7" id="KW-1185">Reference proteome</keyword>
<evidence type="ECO:0000313" key="6">
    <source>
        <dbReference type="EMBL" id="CAL8145823.1"/>
    </source>
</evidence>
<dbReference type="Proteomes" id="UP001642540">
    <property type="component" value="Unassembled WGS sequence"/>
</dbReference>
<sequence length="519" mass="58367">MGFSTVKLLPFLFWSILVSVKSELQGPLSSYEVLFSWKEIDFQFPSPEVRDELLSSKKFIRPNNIVTGIKVFGNRIFLTVPRWRDGVPSTLNYVVYNGTGDFTSSLLIPYPTWEMQEVGNCNSLQYVQSMEIDQFGRMWIVDVGRVNIFSTTPDNRCPPKLLLVDLAKDEIIKRYEFPDNVVSQQTNFLNDIAVGCKDKEKCWAYISDAKDGKLVVYNLEENRSWYVHHKTMMADPGASVIPILDGNYTFNVNIDGIALSPLDTNFERVYYCPLSSYHLYSVSSSVLHEAVNGVSLGDSQVVSHGRTFSQSDGLAMDSEGFLFYGLLANNSVVYFNTTSGRVDESSEVLLVQNDVDLQWVDTFAFDNEGYLYMTTNRMQRYSTNTFDFSETNFRVARVFTGSKSYMYSAKDKVITLATTEISLGSGENTMSPTNLDDNAPDKPVLVGLDKDSEKYEHSGENIGDAVDTNQIGSGSQQQQHQNHHDHQHGEVEGKSSAPKTNEHVPVVIFLTVLMFNPGL</sequence>